<accession>A0A2U2J0P2</accession>
<keyword evidence="2" id="KW-0732">Signal</keyword>
<organism evidence="3 4">
    <name type="scientific">Allosphingosinicella humi</name>
    <dbReference type="NCBI Taxonomy" id="2068657"/>
    <lineage>
        <taxon>Bacteria</taxon>
        <taxon>Pseudomonadati</taxon>
        <taxon>Pseudomonadota</taxon>
        <taxon>Alphaproteobacteria</taxon>
        <taxon>Sphingomonadales</taxon>
        <taxon>Sphingomonadaceae</taxon>
        <taxon>Allosphingosinicella</taxon>
    </lineage>
</organism>
<dbReference type="AlphaFoldDB" id="A0A2U2J0P2"/>
<feature type="signal peptide" evidence="2">
    <location>
        <begin position="1"/>
        <end position="29"/>
    </location>
</feature>
<gene>
    <name evidence="3" type="ORF">DF286_02750</name>
</gene>
<reference evidence="3 4" key="1">
    <citation type="submission" date="2018-05" db="EMBL/GenBank/DDBJ databases">
        <title>Genome of Sphingosinicella humi QZX222.</title>
        <authorList>
            <person name="Qiao Z."/>
            <person name="Wang G."/>
        </authorList>
    </citation>
    <scope>NUCLEOTIDE SEQUENCE [LARGE SCALE GENOMIC DNA]</scope>
    <source>
        <strain evidence="3 4">QZX222</strain>
    </source>
</reference>
<evidence type="ECO:0000256" key="2">
    <source>
        <dbReference type="SAM" id="SignalP"/>
    </source>
</evidence>
<comment type="caution">
    <text evidence="3">The sequence shown here is derived from an EMBL/GenBank/DDBJ whole genome shotgun (WGS) entry which is preliminary data.</text>
</comment>
<evidence type="ECO:0008006" key="5">
    <source>
        <dbReference type="Google" id="ProtNLM"/>
    </source>
</evidence>
<dbReference type="EMBL" id="QFFF01000001">
    <property type="protein sequence ID" value="PWG01910.1"/>
    <property type="molecule type" value="Genomic_DNA"/>
</dbReference>
<feature type="region of interest" description="Disordered" evidence="1">
    <location>
        <begin position="34"/>
        <end position="136"/>
    </location>
</feature>
<feature type="compositionally biased region" description="Polar residues" evidence="1">
    <location>
        <begin position="211"/>
        <end position="222"/>
    </location>
</feature>
<name>A0A2U2J0P2_9SPHN</name>
<dbReference type="Proteomes" id="UP000245916">
    <property type="component" value="Unassembled WGS sequence"/>
</dbReference>
<evidence type="ECO:0000313" key="4">
    <source>
        <dbReference type="Proteomes" id="UP000245916"/>
    </source>
</evidence>
<dbReference type="RefSeq" id="WP_109270050.1">
    <property type="nucleotide sequence ID" value="NZ_QFFF01000001.1"/>
</dbReference>
<evidence type="ECO:0000256" key="1">
    <source>
        <dbReference type="SAM" id="MobiDB-lite"/>
    </source>
</evidence>
<dbReference type="OrthoDB" id="7210928at2"/>
<evidence type="ECO:0000313" key="3">
    <source>
        <dbReference type="EMBL" id="PWG01910.1"/>
    </source>
</evidence>
<keyword evidence="4" id="KW-1185">Reference proteome</keyword>
<proteinExistence type="predicted"/>
<feature type="region of interest" description="Disordered" evidence="1">
    <location>
        <begin position="211"/>
        <end position="230"/>
    </location>
</feature>
<protein>
    <recommendedName>
        <fullName evidence="5">DUF3035 domain-containing protein</fullName>
    </recommendedName>
</protein>
<feature type="chain" id="PRO_5015601584" description="DUF3035 domain-containing protein" evidence="2">
    <location>
        <begin position="30"/>
        <end position="254"/>
    </location>
</feature>
<sequence length="254" mass="26315">MTQSSGEKRTLQVALGLGLLALLCAPTAAQEPLGQVEQVRSAGDSSGPIEQVSSGTREVMTPRATGALTPSVQQLSPAGEERTPPTQLGDAERDAAPPAQLYRGGPTAQPPQALSERSEGRTGAIAPVEGGEDACDPADEAQAKAKVCARVIETRSAEFVRPDPTLLSPEQRLIVQQRLREDPASRTEVTRRLAKEGDAATLEGLGVASMVLNQPASAPTDQPKNDPAENPAIDAAAAAILEIIGQGVSVTPPQ</sequence>